<gene>
    <name evidence="1" type="ORF">FOB51_09470</name>
</gene>
<sequence>MAEVLKLSVHDHALIHALALMSRPPLVGRGNLPMVADILRTEVLPGVNRTSARLLPLIQTAEQIASFRPVSPGYFGGLHDRAWKQLNEWDSRRLSDALDSIRGVR</sequence>
<accession>A0A5P2QQA6</accession>
<dbReference type="RefSeq" id="WP_150350400.1">
    <property type="nucleotide sequence ID" value="NZ_CP044081.1"/>
</dbReference>
<evidence type="ECO:0000313" key="2">
    <source>
        <dbReference type="Proteomes" id="UP000324507"/>
    </source>
</evidence>
<proteinExistence type="predicted"/>
<protein>
    <submittedName>
        <fullName evidence="1">Uncharacterized protein</fullName>
    </submittedName>
</protein>
<dbReference type="Proteomes" id="UP000324507">
    <property type="component" value="Chromosome"/>
</dbReference>
<name>A0A5P2QQA6_9RHOB</name>
<dbReference type="EMBL" id="CP044081">
    <property type="protein sequence ID" value="QEU08211.1"/>
    <property type="molecule type" value="Genomic_DNA"/>
</dbReference>
<evidence type="ECO:0000313" key="1">
    <source>
        <dbReference type="EMBL" id="QEU08211.1"/>
    </source>
</evidence>
<dbReference type="AlphaFoldDB" id="A0A5P2QQA6"/>
<reference evidence="1 2" key="1">
    <citation type="submission" date="2019-09" db="EMBL/GenBank/DDBJ databases">
        <title>FDA dAtabase for Regulatory Grade micrObial Sequences (FDA-ARGOS): Supporting development and validation of Infectious Disease Dx tests.</title>
        <authorList>
            <person name="Sciortino C."/>
            <person name="Tallon L."/>
            <person name="Sadzewicz L."/>
            <person name="Vavikolanu K."/>
            <person name="Mehta A."/>
            <person name="Aluvathingal J."/>
            <person name="Nadendla S."/>
            <person name="Nandy P."/>
            <person name="Geyer C."/>
            <person name="Yan Y."/>
            <person name="Sichtig H."/>
        </authorList>
    </citation>
    <scope>NUCLEOTIDE SEQUENCE [LARGE SCALE GENOMIC DNA]</scope>
    <source>
        <strain evidence="1 2">FDAARGOS_643</strain>
    </source>
</reference>
<organism evidence="1 2">
    <name type="scientific">Paracoccus yeei</name>
    <dbReference type="NCBI Taxonomy" id="147645"/>
    <lineage>
        <taxon>Bacteria</taxon>
        <taxon>Pseudomonadati</taxon>
        <taxon>Pseudomonadota</taxon>
        <taxon>Alphaproteobacteria</taxon>
        <taxon>Rhodobacterales</taxon>
        <taxon>Paracoccaceae</taxon>
        <taxon>Paracoccus</taxon>
    </lineage>
</organism>